<dbReference type="EMBL" id="JROU02001784">
    <property type="protein sequence ID" value="OEH75246.1"/>
    <property type="molecule type" value="Genomic_DNA"/>
</dbReference>
<dbReference type="Proteomes" id="UP000095192">
    <property type="component" value="Unassembled WGS sequence"/>
</dbReference>
<protein>
    <submittedName>
        <fullName evidence="2">Uncharacterized protein</fullName>
    </submittedName>
</protein>
<sequence>MKTSTVDSATPRNASRPEGVQDAEKLLNTDRMKHTSPSHFSCEPLKRLTLFFLIPVCSDATLLSFSPYAGSSELSPLRDLAVWGQHAGKEAASTEHLLLQLQKLEEAEDGEEPQQKHVDGLAEALLRAAALAADFQKLQIQRRVFKEDPQVEETAEKLYEEHMKLPSMVLAMSESVVYFALSSDAGASVQPFLRVGVPPMVRLSDALRALQKFNRFINLHKIEHNQQGKSYYLTIQQAICISQSDPEADVREQALLALDGAMRVPKFTDQVVKSLRLLLRAIEQETNAKGYTDLPTEENFFGDMDVTQAAALVTLGARCGLYKRALRIRKHIFLGSKEGLHFGWGDRLAVPVAVPQLVSEYEEAFGLVLDSLSSTVPSMVPLLTRLVKEKRIQVTVGTPTSPRHIVYCPCAPSPLGTAITGDAYISPLTGLLLSFNYTPEAGAAGLAQFLWSHLMEAKLQELNPLMASFVSLAPVGPSSRGDESANNIIRSKSVLLRSNSLLIEAFGLWGKHVAFFEDINSVSHPHLQLRLLLSYLDETLGRLVKGSLRKTFRKRLKQWSKSTDGLEELEGMWLESFKDHFGPEGDVFDTFAGIRSQWLFSDVLEEMLAADSSNTAEGNGYLGTPPKPVHILAFMALLKVANDCYFIKGYQKTEKGRKPTLEAIAEAFETFVAEAERDGFVSALIARGAALMSPNFWNDALHQVVDKPILEAEMLARELSYLMSPTARGTFQ</sequence>
<gene>
    <name evidence="2" type="ORF">cyc_02647</name>
</gene>
<keyword evidence="3" id="KW-1185">Reference proteome</keyword>
<proteinExistence type="predicted"/>
<dbReference type="VEuPathDB" id="ToxoDB:cyc_02647"/>
<evidence type="ECO:0000256" key="1">
    <source>
        <dbReference type="SAM" id="MobiDB-lite"/>
    </source>
</evidence>
<feature type="compositionally biased region" description="Polar residues" evidence="1">
    <location>
        <begin position="1"/>
        <end position="13"/>
    </location>
</feature>
<evidence type="ECO:0000313" key="3">
    <source>
        <dbReference type="Proteomes" id="UP000095192"/>
    </source>
</evidence>
<feature type="region of interest" description="Disordered" evidence="1">
    <location>
        <begin position="1"/>
        <end position="21"/>
    </location>
</feature>
<dbReference type="VEuPathDB" id="ToxoDB:LOC34619476"/>
<dbReference type="AlphaFoldDB" id="A0A1D3CVL9"/>
<dbReference type="InParanoid" id="A0A1D3CVL9"/>
<evidence type="ECO:0000313" key="2">
    <source>
        <dbReference type="EMBL" id="OEH75246.1"/>
    </source>
</evidence>
<organism evidence="2 3">
    <name type="scientific">Cyclospora cayetanensis</name>
    <dbReference type="NCBI Taxonomy" id="88456"/>
    <lineage>
        <taxon>Eukaryota</taxon>
        <taxon>Sar</taxon>
        <taxon>Alveolata</taxon>
        <taxon>Apicomplexa</taxon>
        <taxon>Conoidasida</taxon>
        <taxon>Coccidia</taxon>
        <taxon>Eucoccidiorida</taxon>
        <taxon>Eimeriorina</taxon>
        <taxon>Eimeriidae</taxon>
        <taxon>Cyclospora</taxon>
    </lineage>
</organism>
<reference evidence="2 3" key="1">
    <citation type="journal article" date="2016" name="BMC Genomics">
        <title>Comparative genomics reveals Cyclospora cayetanensis possesses coccidia-like metabolism and invasion components but unique surface antigens.</title>
        <authorList>
            <person name="Liu S."/>
            <person name="Wang L."/>
            <person name="Zheng H."/>
            <person name="Xu Z."/>
            <person name="Roellig D.M."/>
            <person name="Li N."/>
            <person name="Frace M.A."/>
            <person name="Tang K."/>
            <person name="Arrowood M.J."/>
            <person name="Moss D.M."/>
            <person name="Zhang L."/>
            <person name="Feng Y."/>
            <person name="Xiao L."/>
        </authorList>
    </citation>
    <scope>NUCLEOTIDE SEQUENCE [LARGE SCALE GENOMIC DNA]</scope>
    <source>
        <strain evidence="2 3">CHN_HEN01</strain>
    </source>
</reference>
<name>A0A1D3CVL9_9EIME</name>
<comment type="caution">
    <text evidence="2">The sequence shown here is derived from an EMBL/GenBank/DDBJ whole genome shotgun (WGS) entry which is preliminary data.</text>
</comment>
<accession>A0A1D3CVL9</accession>